<accession>A0A4P7N6N5</accession>
<protein>
    <recommendedName>
        <fullName evidence="9">Peripheral subunit-binding (PSBD) domain-containing protein</fullName>
    </recommendedName>
</protein>
<dbReference type="InterPro" id="IPR045861">
    <property type="entry name" value="CorA_cytoplasmic_dom"/>
</dbReference>
<dbReference type="CDD" id="cd06849">
    <property type="entry name" value="lipoyl_domain"/>
    <property type="match status" value="1"/>
</dbReference>
<dbReference type="Gene3D" id="1.20.58.340">
    <property type="entry name" value="Magnesium transport protein CorA, transmembrane region"/>
    <property type="match status" value="1"/>
</dbReference>
<feature type="region of interest" description="Disordered" evidence="4">
    <location>
        <begin position="1"/>
        <end position="63"/>
    </location>
</feature>
<dbReference type="GO" id="GO:0015095">
    <property type="term" value="F:magnesium ion transmembrane transporter activity"/>
    <property type="evidence" value="ECO:0007669"/>
    <property type="project" value="InterPro"/>
</dbReference>
<feature type="region of interest" description="Disordered" evidence="4">
    <location>
        <begin position="675"/>
        <end position="735"/>
    </location>
</feature>
<evidence type="ECO:0000256" key="3">
    <source>
        <dbReference type="ARBA" id="ARBA00022946"/>
    </source>
</evidence>
<dbReference type="InterPro" id="IPR003016">
    <property type="entry name" value="2-oxoA_DH_lipoyl-BS"/>
</dbReference>
<organism evidence="7 8">
    <name type="scientific">Pyricularia oryzae</name>
    <name type="common">Rice blast fungus</name>
    <name type="synonym">Magnaporthe oryzae</name>
    <dbReference type="NCBI Taxonomy" id="318829"/>
    <lineage>
        <taxon>Eukaryota</taxon>
        <taxon>Fungi</taxon>
        <taxon>Dikarya</taxon>
        <taxon>Ascomycota</taxon>
        <taxon>Pezizomycotina</taxon>
        <taxon>Sordariomycetes</taxon>
        <taxon>Sordariomycetidae</taxon>
        <taxon>Magnaporthales</taxon>
        <taxon>Pyriculariaceae</taxon>
        <taxon>Pyricularia</taxon>
    </lineage>
</organism>
<feature type="domain" description="Peripheral subunit-binding (PSBD)" evidence="6">
    <location>
        <begin position="736"/>
        <end position="776"/>
    </location>
</feature>
<dbReference type="InterPro" id="IPR002523">
    <property type="entry name" value="MgTranspt_CorA/ZnTranspt_ZntB"/>
</dbReference>
<dbReference type="InterPro" id="IPR004167">
    <property type="entry name" value="PSBD"/>
</dbReference>
<reference evidence="7 8" key="1">
    <citation type="journal article" date="2019" name="Mol. Biol. Evol.">
        <title>Blast fungal genomes show frequent chromosomal changes, gene gains and losses, and effector gene turnover.</title>
        <authorList>
            <person name="Gomez Luciano L.B."/>
            <person name="Jason Tsai I."/>
            <person name="Chuma I."/>
            <person name="Tosa Y."/>
            <person name="Chen Y.H."/>
            <person name="Li J.Y."/>
            <person name="Li M.Y."/>
            <person name="Jade Lu M.Y."/>
            <person name="Nakayashiki H."/>
            <person name="Li W.H."/>
        </authorList>
    </citation>
    <scope>NUCLEOTIDE SEQUENCE [LARGE SCALE GENOMIC DNA]</scope>
    <source>
        <strain evidence="7">MZ5-1-6</strain>
    </source>
</reference>
<dbReference type="SUPFAM" id="SSF51230">
    <property type="entry name" value="Single hybrid motif"/>
    <property type="match status" value="1"/>
</dbReference>
<dbReference type="PROSITE" id="PS50968">
    <property type="entry name" value="BIOTINYL_LIPOYL"/>
    <property type="match status" value="1"/>
</dbReference>
<evidence type="ECO:0000259" key="5">
    <source>
        <dbReference type="PROSITE" id="PS50968"/>
    </source>
</evidence>
<dbReference type="FunFam" id="2.40.50.100:FF:000010">
    <property type="entry name" value="Acetyltransferase component of pyruvate dehydrogenase complex"/>
    <property type="match status" value="1"/>
</dbReference>
<dbReference type="PANTHER" id="PTHR21535:SF55">
    <property type="entry name" value="MAGNESIUM TRANSPORTER ALR1-RELATED"/>
    <property type="match status" value="1"/>
</dbReference>
<dbReference type="InterPro" id="IPR011053">
    <property type="entry name" value="Single_hybrid_motif"/>
</dbReference>
<dbReference type="GO" id="GO:0045333">
    <property type="term" value="P:cellular respiration"/>
    <property type="evidence" value="ECO:0007669"/>
    <property type="project" value="UniProtKB-ARBA"/>
</dbReference>
<dbReference type="GO" id="GO:0005886">
    <property type="term" value="C:plasma membrane"/>
    <property type="evidence" value="ECO:0007669"/>
    <property type="project" value="TreeGrafter"/>
</dbReference>
<dbReference type="InterPro" id="IPR036625">
    <property type="entry name" value="E3-bd_dom_sf"/>
</dbReference>
<keyword evidence="3" id="KW-0809">Transit peptide</keyword>
<dbReference type="FunFam" id="1.20.58.340:FF:000027">
    <property type="entry name" value="CorA family metal ion transporter (Eurofung)"/>
    <property type="match status" value="1"/>
</dbReference>
<dbReference type="GO" id="GO:0016746">
    <property type="term" value="F:acyltransferase activity"/>
    <property type="evidence" value="ECO:0007669"/>
    <property type="project" value="InterPro"/>
</dbReference>
<dbReference type="Pfam" id="PF00364">
    <property type="entry name" value="Biotin_lipoyl"/>
    <property type="match status" value="1"/>
</dbReference>
<dbReference type="SUPFAM" id="SSF143865">
    <property type="entry name" value="CorA soluble domain-like"/>
    <property type="match status" value="1"/>
</dbReference>
<dbReference type="Pfam" id="PF02817">
    <property type="entry name" value="E3_binding"/>
    <property type="match status" value="1"/>
</dbReference>
<dbReference type="InterPro" id="IPR000089">
    <property type="entry name" value="Biotin_lipoyl"/>
</dbReference>
<proteinExistence type="inferred from homology"/>
<dbReference type="Gene3D" id="3.30.460.20">
    <property type="entry name" value="CorA soluble domain-like"/>
    <property type="match status" value="1"/>
</dbReference>
<gene>
    <name evidence="7" type="ORF">PoMZ_00616</name>
</gene>
<name>A0A4P7N6N5_PYROR</name>
<evidence type="ECO:0000313" key="8">
    <source>
        <dbReference type="Proteomes" id="UP000294847"/>
    </source>
</evidence>
<dbReference type="PROSITE" id="PS00189">
    <property type="entry name" value="LIPOYL"/>
    <property type="match status" value="1"/>
</dbReference>
<dbReference type="PANTHER" id="PTHR21535">
    <property type="entry name" value="MAGNESIUM AND COBALT TRANSPORT PROTEIN/MITOCHONDRIAL IMPORT INNER MEMBRANE TRANSLOCASE SUBUNIT TIM8"/>
    <property type="match status" value="1"/>
</dbReference>
<feature type="region of interest" description="Disordered" evidence="4">
    <location>
        <begin position="214"/>
        <end position="265"/>
    </location>
</feature>
<feature type="domain" description="Lipoyl-binding" evidence="5">
    <location>
        <begin position="591"/>
        <end position="667"/>
    </location>
</feature>
<dbReference type="InterPro" id="IPR044089">
    <property type="entry name" value="Alr1-like"/>
</dbReference>
<comment type="similarity">
    <text evidence="1">Belongs to the 2-oxoacid dehydrogenase family.</text>
</comment>
<dbReference type="CDD" id="cd12829">
    <property type="entry name" value="Alr1p-like"/>
    <property type="match status" value="1"/>
</dbReference>
<evidence type="ECO:0008006" key="9">
    <source>
        <dbReference type="Google" id="ProtNLM"/>
    </source>
</evidence>
<dbReference type="SUPFAM" id="SSF47005">
    <property type="entry name" value="Peripheral subunit-binding domain of 2-oxo acid dehydrogenase complex"/>
    <property type="match status" value="1"/>
</dbReference>
<dbReference type="EMBL" id="CP034205">
    <property type="protein sequence ID" value="QBZ55714.1"/>
    <property type="molecule type" value="Genomic_DNA"/>
</dbReference>
<evidence type="ECO:0000256" key="1">
    <source>
        <dbReference type="ARBA" id="ARBA00007317"/>
    </source>
</evidence>
<dbReference type="Pfam" id="PF01544">
    <property type="entry name" value="CorA"/>
    <property type="match status" value="1"/>
</dbReference>
<evidence type="ECO:0000259" key="6">
    <source>
        <dbReference type="PROSITE" id="PS51826"/>
    </source>
</evidence>
<dbReference type="PROSITE" id="PS51826">
    <property type="entry name" value="PSBD"/>
    <property type="match status" value="1"/>
</dbReference>
<dbReference type="Gene3D" id="4.10.320.10">
    <property type="entry name" value="E3-binding domain"/>
    <property type="match status" value="1"/>
</dbReference>
<dbReference type="AlphaFoldDB" id="A0A4P7N6N5"/>
<feature type="region of interest" description="Disordered" evidence="4">
    <location>
        <begin position="91"/>
        <end position="166"/>
    </location>
</feature>
<dbReference type="GO" id="GO:0010961">
    <property type="term" value="P:intracellular magnesium ion homeostasis"/>
    <property type="evidence" value="ECO:0007669"/>
    <property type="project" value="TreeGrafter"/>
</dbReference>
<evidence type="ECO:0000313" key="7">
    <source>
        <dbReference type="EMBL" id="QBZ55714.1"/>
    </source>
</evidence>
<evidence type="ECO:0000256" key="2">
    <source>
        <dbReference type="ARBA" id="ARBA00022823"/>
    </source>
</evidence>
<dbReference type="Proteomes" id="UP000294847">
    <property type="component" value="Chromosome 2"/>
</dbReference>
<sequence>MSDHDEHAGNSGYSTPVPELDDHRHQTASVQRADRPRRGTFDSLYGGRQLEAEHSQGGTASSVRVRDFEEAIIDDEAADISPTPFRVRRPTVESERSVSPPNSVKAFAQARKRERGMSNSEPRLRNDEQELVRTTSVASRHSYRSRQPTVRTAPGDDVSSLSTNKSAEEDVCFPVQDDHMGDRLHIDFDFLESFIQSDYELQQTERLERRPTHKVFSDMRPSTATHASPVVTSDGDFLEMPMGKTSSVNEKDDTGSGTEAAKPTPLPREVNRFNFFSSAWESTIHAQYFGDLILPGEDIRGLFSFPRGETDGVWWLDVSNPTAEEVRGICKAFGIHPLTIEDITTQETREKIELFPSYYFACFRTFEKVQDENGDTEFEPFYVYVVVFREGTLSFSSKSNLHASHVSKRIAALKDYVALSSDWICYALIDDIVDSFGPVISKLELETESVEDEVFIARSDDMHTFLRKIGVIRKNVMALMRLLGGKADVLKGFTKRCNENYKVTPRMDIGLYLGDIQDHVVTMMTNLGHFEKMLSRSHGNYLTQLTIDNITQGTDTNRMLTKITFLASIIVPLNVVTGLFDFRTSTAALAAQNFTMPALSPTMTEGNIATWRVKEGDKFQAGDVLLEIETDKATMDVEAQEEGVVMKILQGDGAKAVKVGARIAVLAEEGDDVSTLEIPAEDQTGAKDSAKEQLSQGSSTYGGGSAPPPNDSVPDQPTHSAAKANGGGKAPKQTYPLLPSVAHLVKEKGLDEAALAEMTPTGPNGRLLKGDVLAYLGAINQKTPVSISEMFERLSHLDLSNIKIVKSTPPPAKEETKAAAAAETPAPRVQQVQVSLPVSLEAAFRAHRKVYKNLAVNLPLATFIERAADIANEGLPASARKPSADDLFNDLLGLPQAGHSATRGRYFPMISSPTATVAQPAFSGSRQQTDIIDILSGTATKARKPVAQPVAEFDVTDADVPLFSLNVPKTEEKRARVFLERIKVVLENEPARLLL</sequence>
<feature type="compositionally biased region" description="Polar residues" evidence="4">
    <location>
        <begin position="132"/>
        <end position="150"/>
    </location>
</feature>
<feature type="compositionally biased region" description="Basic and acidic residues" evidence="4">
    <location>
        <begin position="122"/>
        <end position="131"/>
    </location>
</feature>
<evidence type="ECO:0000256" key="4">
    <source>
        <dbReference type="SAM" id="MobiDB-lite"/>
    </source>
</evidence>
<dbReference type="Gene3D" id="2.40.50.100">
    <property type="match status" value="1"/>
</dbReference>
<keyword evidence="2" id="KW-0450">Lipoyl</keyword>